<dbReference type="eggNOG" id="KOG2104">
    <property type="taxonomic scope" value="Eukaryota"/>
</dbReference>
<evidence type="ECO:0000256" key="1">
    <source>
        <dbReference type="ARBA" id="ARBA00022490"/>
    </source>
</evidence>
<comment type="function">
    <text evidence="2">Has a role in nuclear-cytoplasmic transport of proteins and mRNAs.</text>
</comment>
<accession>A0A024U867</accession>
<dbReference type="STRING" id="157072.A0A024U867"/>
<dbReference type="GO" id="GO:0005737">
    <property type="term" value="C:cytoplasm"/>
    <property type="evidence" value="ECO:0007669"/>
    <property type="project" value="UniProtKB-SubCell"/>
</dbReference>
<dbReference type="FunFam" id="3.10.450.50:FF:000005">
    <property type="entry name" value="Nuclear transport factor 2"/>
    <property type="match status" value="1"/>
</dbReference>
<evidence type="ECO:0000313" key="4">
    <source>
        <dbReference type="EMBL" id="ETW02097.1"/>
    </source>
</evidence>
<feature type="domain" description="NTF2" evidence="3">
    <location>
        <begin position="6"/>
        <end position="117"/>
    </location>
</feature>
<gene>
    <name evidence="4" type="ORF">H310_05700</name>
</gene>
<dbReference type="SUPFAM" id="SSF54427">
    <property type="entry name" value="NTF2-like"/>
    <property type="match status" value="1"/>
</dbReference>
<dbReference type="InterPro" id="IPR032710">
    <property type="entry name" value="NTF2-like_dom_sf"/>
</dbReference>
<dbReference type="GeneID" id="20082750"/>
<keyword evidence="2" id="KW-0539">Nucleus</keyword>
<evidence type="ECO:0000256" key="2">
    <source>
        <dbReference type="RuleBase" id="RU369002"/>
    </source>
</evidence>
<dbReference type="PANTHER" id="PTHR12612">
    <property type="entry name" value="NUCLEAR TRANSPORT FACTOR 2"/>
    <property type="match status" value="1"/>
</dbReference>
<dbReference type="EMBL" id="KI913961">
    <property type="protein sequence ID" value="ETW02097.1"/>
    <property type="molecule type" value="Genomic_DNA"/>
</dbReference>
<keyword evidence="1 2" id="KW-0963">Cytoplasm</keyword>
<protein>
    <recommendedName>
        <fullName evidence="2">Nuclear transport factor 2</fullName>
        <shortName evidence="2">NTF-2</shortName>
    </recommendedName>
</protein>
<dbReference type="GO" id="GO:0005635">
    <property type="term" value="C:nuclear envelope"/>
    <property type="evidence" value="ECO:0007669"/>
    <property type="project" value="UniProtKB-ARBA"/>
</dbReference>
<dbReference type="Gene3D" id="3.10.450.50">
    <property type="match status" value="1"/>
</dbReference>
<dbReference type="AlphaFoldDB" id="A0A024U867"/>
<keyword evidence="2" id="KW-0653">Protein transport</keyword>
<dbReference type="OrthoDB" id="6507044at2759"/>
<sequence>MSATEIGTQFVKFYYETFDNNRAGLAPLYTERSTLTFETSTLQGQAAIIGKFNELPKTQHKTDTVDIQPSLNESSILIFVTGKMIIDTNPPLQFTQVFQLVAHSPGQFYVHNDVFRLIYG</sequence>
<name>A0A024U867_9STRA</name>
<evidence type="ECO:0000259" key="3">
    <source>
        <dbReference type="PROSITE" id="PS50177"/>
    </source>
</evidence>
<proteinExistence type="predicted"/>
<dbReference type="InterPro" id="IPR045875">
    <property type="entry name" value="NTF2"/>
</dbReference>
<dbReference type="GO" id="GO:0006606">
    <property type="term" value="P:protein import into nucleus"/>
    <property type="evidence" value="ECO:0007669"/>
    <property type="project" value="UniProtKB-ARBA"/>
</dbReference>
<dbReference type="Pfam" id="PF02136">
    <property type="entry name" value="NTF2"/>
    <property type="match status" value="1"/>
</dbReference>
<keyword evidence="2" id="KW-0813">Transport</keyword>
<dbReference type="VEuPathDB" id="FungiDB:H310_05700"/>
<comment type="subcellular location">
    <subcellularLocation>
        <location evidence="2">Cytoplasm</location>
    </subcellularLocation>
    <subcellularLocation>
        <location evidence="2">Nucleus</location>
    </subcellularLocation>
</comment>
<dbReference type="InterPro" id="IPR002075">
    <property type="entry name" value="NTF2_dom"/>
</dbReference>
<dbReference type="PROSITE" id="PS50177">
    <property type="entry name" value="NTF2_DOMAIN"/>
    <property type="match status" value="1"/>
</dbReference>
<dbReference type="InterPro" id="IPR018222">
    <property type="entry name" value="Nuclear_transport_factor_2_euk"/>
</dbReference>
<reference evidence="4" key="1">
    <citation type="submission" date="2013-12" db="EMBL/GenBank/DDBJ databases">
        <title>The Genome Sequence of Aphanomyces invadans NJM9701.</title>
        <authorList>
            <consortium name="The Broad Institute Genomics Platform"/>
            <person name="Russ C."/>
            <person name="Tyler B."/>
            <person name="van West P."/>
            <person name="Dieguez-Uribeondo J."/>
            <person name="Young S.K."/>
            <person name="Zeng Q."/>
            <person name="Gargeya S."/>
            <person name="Fitzgerald M."/>
            <person name="Abouelleil A."/>
            <person name="Alvarado L."/>
            <person name="Chapman S.B."/>
            <person name="Gainer-Dewar J."/>
            <person name="Goldberg J."/>
            <person name="Griggs A."/>
            <person name="Gujja S."/>
            <person name="Hansen M."/>
            <person name="Howarth C."/>
            <person name="Imamovic A."/>
            <person name="Ireland A."/>
            <person name="Larimer J."/>
            <person name="McCowan C."/>
            <person name="Murphy C."/>
            <person name="Pearson M."/>
            <person name="Poon T.W."/>
            <person name="Priest M."/>
            <person name="Roberts A."/>
            <person name="Saif S."/>
            <person name="Shea T."/>
            <person name="Sykes S."/>
            <person name="Wortman J."/>
            <person name="Nusbaum C."/>
            <person name="Birren B."/>
        </authorList>
    </citation>
    <scope>NUCLEOTIDE SEQUENCE [LARGE SCALE GENOMIC DNA]</scope>
    <source>
        <strain evidence="4">NJM9701</strain>
    </source>
</reference>
<organism evidence="4">
    <name type="scientific">Aphanomyces invadans</name>
    <dbReference type="NCBI Taxonomy" id="157072"/>
    <lineage>
        <taxon>Eukaryota</taxon>
        <taxon>Sar</taxon>
        <taxon>Stramenopiles</taxon>
        <taxon>Oomycota</taxon>
        <taxon>Saprolegniomycetes</taxon>
        <taxon>Saprolegniales</taxon>
        <taxon>Verrucalvaceae</taxon>
        <taxon>Aphanomyces</taxon>
    </lineage>
</organism>
<dbReference type="CDD" id="cd00780">
    <property type="entry name" value="NTF2"/>
    <property type="match status" value="1"/>
</dbReference>
<dbReference type="GO" id="GO:0051028">
    <property type="term" value="P:mRNA transport"/>
    <property type="evidence" value="ECO:0007669"/>
    <property type="project" value="UniProtKB-UniRule"/>
</dbReference>
<dbReference type="RefSeq" id="XP_008868702.1">
    <property type="nucleotide sequence ID" value="XM_008870480.1"/>
</dbReference>